<dbReference type="FunFam" id="1.10.8.10:FF:000081">
    <property type="entry name" value="GTPase activating protein for Arf"/>
    <property type="match status" value="1"/>
</dbReference>
<feature type="compositionally biased region" description="Polar residues" evidence="2">
    <location>
        <begin position="415"/>
        <end position="426"/>
    </location>
</feature>
<dbReference type="PRINTS" id="PR00405">
    <property type="entry name" value="REVINTRACTNG"/>
</dbReference>
<dbReference type="Gene3D" id="1.10.8.10">
    <property type="entry name" value="DNA helicase RuvA subunit, C-terminal domain"/>
    <property type="match status" value="1"/>
</dbReference>
<feature type="domain" description="Arf-GAP" evidence="4">
    <location>
        <begin position="15"/>
        <end position="123"/>
    </location>
</feature>
<dbReference type="SUPFAM" id="SSF57863">
    <property type="entry name" value="ArfGap/RecO-like zinc finger"/>
    <property type="match status" value="1"/>
</dbReference>
<dbReference type="SMART" id="SM00105">
    <property type="entry name" value="ArfGap"/>
    <property type="match status" value="1"/>
</dbReference>
<dbReference type="PANTHER" id="PTHR45705">
    <property type="entry name" value="FI20236P1"/>
    <property type="match status" value="1"/>
</dbReference>
<sequence>MATALSKRQQARNERSLQDLIKSVPGNNICADCQARNPGWASWSLGIFLCMRCAALHRKLGTHITKVKSLSMDSWSTEQVENMKRVGNVASNRIYNPQNTRPPIPFDADEADSAIERFIRQKYMDGTVKSPVRHDTGSSGRSDEPPPLPPKTGSRFGFRSASSIFPLSSKSKREAAAAARQDFDNRRRSPSPPPKNNPSRVFGAPVSRDSPDDLESKLVKLRDMGFRDEKRNVAVLKGLSGNLEKSIETLVRLGEGQAPTPVPKNDSSGPSSRSRTPISPTAGITFERTRGKSPPKANSNNPFDMLDAPPPPVKTQSSQSTGSVQPQSPLSGNNPYQQFNNPNPFGLMPSQSQVNLNQSFQNMAISNTQPLFPNHTGGFPGPQPTQQQQLYQQSMTPPVPSVPQQYYPPIIYENPGQQPPQNTSYNPFLQQQTTQVQQPLQVRAPPINTSFQSNPFLQQSLGGNQSVYSSSPVEQSPSQYRQPAFHSHQNQQQQVQSNPFLQGNQQPQVQQQQQGQPPQNYPIQQQQYYQQFPQQTHSVLPQQTLGADKRSILDLYNYPQLAPTPQTPAPQPQQDPKQAQNTQAVPQNPPYQQQLQPASISIPASGQVPGSNNPFMAAGGGVVQSPGGGDNVGNLVSFAPTSTPNGPRHASHESVSIDAGGWQNGRHSPDVWGTISARSVR</sequence>
<dbReference type="GO" id="GO:0005096">
    <property type="term" value="F:GTPase activator activity"/>
    <property type="evidence" value="ECO:0007669"/>
    <property type="project" value="InterPro"/>
</dbReference>
<dbReference type="PANTHER" id="PTHR45705:SF7">
    <property type="entry name" value="ACTIVATING PROTEIN FOR ARF, PUTATIVE (AFU_ORTHOLOGUE AFUA_4G09120)-RELATED"/>
    <property type="match status" value="1"/>
</dbReference>
<dbReference type="InterPro" id="IPR051718">
    <property type="entry name" value="ARF_GTPase-activating"/>
</dbReference>
<dbReference type="OrthoDB" id="10266696at2759"/>
<dbReference type="InterPro" id="IPR001164">
    <property type="entry name" value="ArfGAP_dom"/>
</dbReference>
<evidence type="ECO:0000259" key="3">
    <source>
        <dbReference type="PROSITE" id="PS50030"/>
    </source>
</evidence>
<evidence type="ECO:0000259" key="4">
    <source>
        <dbReference type="PROSITE" id="PS50115"/>
    </source>
</evidence>
<feature type="compositionally biased region" description="Polar residues" evidence="2">
    <location>
        <begin position="160"/>
        <end position="169"/>
    </location>
</feature>
<dbReference type="CDD" id="cd08204">
    <property type="entry name" value="ArfGap"/>
    <property type="match status" value="1"/>
</dbReference>
<feature type="compositionally biased region" description="Low complexity" evidence="2">
    <location>
        <begin position="482"/>
        <end position="495"/>
    </location>
</feature>
<dbReference type="Pfam" id="PF01412">
    <property type="entry name" value="ArfGap"/>
    <property type="match status" value="1"/>
</dbReference>
<dbReference type="InterPro" id="IPR015940">
    <property type="entry name" value="UBA"/>
</dbReference>
<dbReference type="InterPro" id="IPR009060">
    <property type="entry name" value="UBA-like_sf"/>
</dbReference>
<dbReference type="GO" id="GO:0008270">
    <property type="term" value="F:zinc ion binding"/>
    <property type="evidence" value="ECO:0007669"/>
    <property type="project" value="UniProtKB-KW"/>
</dbReference>
<feature type="region of interest" description="Disordered" evidence="2">
    <location>
        <begin position="559"/>
        <end position="595"/>
    </location>
</feature>
<dbReference type="AlphaFoldDB" id="A0A9P8CBX5"/>
<comment type="caution">
    <text evidence="5">The sequence shown here is derived from an EMBL/GenBank/DDBJ whole genome shotgun (WGS) entry which is preliminary data.</text>
</comment>
<evidence type="ECO:0000313" key="6">
    <source>
        <dbReference type="Proteomes" id="UP000824998"/>
    </source>
</evidence>
<feature type="compositionally biased region" description="Polar residues" evidence="2">
    <location>
        <begin position="314"/>
        <end position="332"/>
    </location>
</feature>
<organism evidence="5 6">
    <name type="scientific">Amylocarpus encephaloides</name>
    <dbReference type="NCBI Taxonomy" id="45428"/>
    <lineage>
        <taxon>Eukaryota</taxon>
        <taxon>Fungi</taxon>
        <taxon>Dikarya</taxon>
        <taxon>Ascomycota</taxon>
        <taxon>Pezizomycotina</taxon>
        <taxon>Leotiomycetes</taxon>
        <taxon>Helotiales</taxon>
        <taxon>Helotiales incertae sedis</taxon>
        <taxon>Amylocarpus</taxon>
    </lineage>
</organism>
<dbReference type="FunFam" id="1.10.220.150:FF:000026">
    <property type="entry name" value="GTPase activating protein for Arf, putative"/>
    <property type="match status" value="1"/>
</dbReference>
<proteinExistence type="predicted"/>
<feature type="compositionally biased region" description="Polar residues" evidence="2">
    <location>
        <begin position="447"/>
        <end position="481"/>
    </location>
</feature>
<name>A0A9P8CBX5_9HELO</name>
<evidence type="ECO:0008006" key="7">
    <source>
        <dbReference type="Google" id="ProtNLM"/>
    </source>
</evidence>
<reference evidence="5" key="1">
    <citation type="journal article" date="2021" name="IMA Fungus">
        <title>Genomic characterization of three marine fungi, including Emericellopsis atlantica sp. nov. with signatures of a generalist lifestyle and marine biomass degradation.</title>
        <authorList>
            <person name="Hagestad O.C."/>
            <person name="Hou L."/>
            <person name="Andersen J.H."/>
            <person name="Hansen E.H."/>
            <person name="Altermark B."/>
            <person name="Li C."/>
            <person name="Kuhnert E."/>
            <person name="Cox R.J."/>
            <person name="Crous P.W."/>
            <person name="Spatafora J.W."/>
            <person name="Lail K."/>
            <person name="Amirebrahimi M."/>
            <person name="Lipzen A."/>
            <person name="Pangilinan J."/>
            <person name="Andreopoulos W."/>
            <person name="Hayes R.D."/>
            <person name="Ng V."/>
            <person name="Grigoriev I.V."/>
            <person name="Jackson S.A."/>
            <person name="Sutton T.D.S."/>
            <person name="Dobson A.D.W."/>
            <person name="Rama T."/>
        </authorList>
    </citation>
    <scope>NUCLEOTIDE SEQUENCE</scope>
    <source>
        <strain evidence="5">TRa018bII</strain>
    </source>
</reference>
<dbReference type="GO" id="GO:0005737">
    <property type="term" value="C:cytoplasm"/>
    <property type="evidence" value="ECO:0007669"/>
    <property type="project" value="TreeGrafter"/>
</dbReference>
<dbReference type="PROSITE" id="PS50030">
    <property type="entry name" value="UBA"/>
    <property type="match status" value="1"/>
</dbReference>
<feature type="compositionally biased region" description="Low complexity" evidence="2">
    <location>
        <begin position="384"/>
        <end position="411"/>
    </location>
</feature>
<feature type="region of interest" description="Disordered" evidence="2">
    <location>
        <begin position="254"/>
        <end position="351"/>
    </location>
</feature>
<keyword evidence="1" id="KW-0862">Zinc</keyword>
<keyword evidence="6" id="KW-1185">Reference proteome</keyword>
<dbReference type="InterPro" id="IPR038508">
    <property type="entry name" value="ArfGAP_dom_sf"/>
</dbReference>
<dbReference type="EMBL" id="MU251357">
    <property type="protein sequence ID" value="KAG9239656.1"/>
    <property type="molecule type" value="Genomic_DNA"/>
</dbReference>
<feature type="region of interest" description="Disordered" evidence="2">
    <location>
        <begin position="368"/>
        <end position="426"/>
    </location>
</feature>
<accession>A0A9P8CBX5</accession>
<evidence type="ECO:0000256" key="2">
    <source>
        <dbReference type="SAM" id="MobiDB-lite"/>
    </source>
</evidence>
<dbReference type="InterPro" id="IPR037278">
    <property type="entry name" value="ARFGAP/RecO"/>
</dbReference>
<dbReference type="Proteomes" id="UP000824998">
    <property type="component" value="Unassembled WGS sequence"/>
</dbReference>
<feature type="compositionally biased region" description="Basic and acidic residues" evidence="2">
    <location>
        <begin position="132"/>
        <end position="144"/>
    </location>
</feature>
<keyword evidence="1" id="KW-0479">Metal-binding</keyword>
<feature type="region of interest" description="Disordered" evidence="2">
    <location>
        <begin position="640"/>
        <end position="681"/>
    </location>
</feature>
<feature type="region of interest" description="Disordered" evidence="2">
    <location>
        <begin position="446"/>
        <end position="495"/>
    </location>
</feature>
<protein>
    <recommendedName>
        <fullName evidence="7">Arf-GAP domain-containing protein</fullName>
    </recommendedName>
</protein>
<feature type="compositionally biased region" description="Low complexity" evidence="2">
    <location>
        <begin position="333"/>
        <end position="345"/>
    </location>
</feature>
<evidence type="ECO:0000256" key="1">
    <source>
        <dbReference type="PROSITE-ProRule" id="PRU00288"/>
    </source>
</evidence>
<feature type="domain" description="UBA" evidence="3">
    <location>
        <begin position="211"/>
        <end position="253"/>
    </location>
</feature>
<gene>
    <name evidence="5" type="ORF">BJ875DRAFT_390960</name>
</gene>
<dbReference type="SUPFAM" id="SSF46934">
    <property type="entry name" value="UBA-like"/>
    <property type="match status" value="1"/>
</dbReference>
<feature type="compositionally biased region" description="Basic and acidic residues" evidence="2">
    <location>
        <begin position="171"/>
        <end position="187"/>
    </location>
</feature>
<feature type="compositionally biased region" description="Low complexity" evidence="2">
    <location>
        <begin position="267"/>
        <end position="281"/>
    </location>
</feature>
<evidence type="ECO:0000313" key="5">
    <source>
        <dbReference type="EMBL" id="KAG9239656.1"/>
    </source>
</evidence>
<dbReference type="Gene3D" id="1.10.220.150">
    <property type="entry name" value="Arf GTPase activating protein"/>
    <property type="match status" value="1"/>
</dbReference>
<feature type="region of interest" description="Disordered" evidence="2">
    <location>
        <begin position="125"/>
        <end position="213"/>
    </location>
</feature>
<dbReference type="PROSITE" id="PS50115">
    <property type="entry name" value="ARFGAP"/>
    <property type="match status" value="1"/>
</dbReference>
<keyword evidence="1" id="KW-0863">Zinc-finger</keyword>
<feature type="compositionally biased region" description="Low complexity" evidence="2">
    <location>
        <begin position="574"/>
        <end position="595"/>
    </location>
</feature>